<comment type="caution">
    <text evidence="18">The sequence shown here is derived from an EMBL/GenBank/DDBJ whole genome shotgun (WGS) entry which is preliminary data.</text>
</comment>
<evidence type="ECO:0000256" key="6">
    <source>
        <dbReference type="ARBA" id="ARBA00022984"/>
    </source>
</evidence>
<feature type="transmembrane region" description="Helical" evidence="17">
    <location>
        <begin position="175"/>
        <end position="192"/>
    </location>
</feature>
<comment type="catalytic activity">
    <reaction evidence="15">
        <text>[GlcNAc-(1-&gt;4)-Mur2Ac(oyl-L-Ala-gamma-D-Glu-L-Lys-D-Ala-D-Ala)](n)-di-trans,octa-cis-undecaprenyl diphosphate + beta-D-GlcNAc-(1-&gt;4)-Mur2Ac(oyl-L-Ala-gamma-D-Glu-L-Lys-D-Ala-D-Ala)-di-trans,octa-cis-undecaprenyl diphosphate = [GlcNAc-(1-&gt;4)-Mur2Ac(oyl-L-Ala-gamma-D-Glu-L-Lys-D-Ala-D-Ala)](n+1)-di-trans,octa-cis-undecaprenyl diphosphate + di-trans,octa-cis-undecaprenyl diphosphate + H(+)</text>
        <dbReference type="Rhea" id="RHEA:23708"/>
        <dbReference type="Rhea" id="RHEA-COMP:9602"/>
        <dbReference type="Rhea" id="RHEA-COMP:9603"/>
        <dbReference type="ChEBI" id="CHEBI:15378"/>
        <dbReference type="ChEBI" id="CHEBI:58405"/>
        <dbReference type="ChEBI" id="CHEBI:60033"/>
        <dbReference type="ChEBI" id="CHEBI:78435"/>
        <dbReference type="EC" id="2.4.99.28"/>
    </reaction>
</comment>
<evidence type="ECO:0000256" key="3">
    <source>
        <dbReference type="ARBA" id="ARBA00022679"/>
    </source>
</evidence>
<evidence type="ECO:0000256" key="15">
    <source>
        <dbReference type="ARBA" id="ARBA00049902"/>
    </source>
</evidence>
<keyword evidence="5" id="KW-0133">Cell shape</keyword>
<comment type="similarity">
    <text evidence="11">Belongs to the SEDS family. FtsW subfamily.</text>
</comment>
<feature type="transmembrane region" description="Helical" evidence="17">
    <location>
        <begin position="121"/>
        <end position="143"/>
    </location>
</feature>
<evidence type="ECO:0000256" key="10">
    <source>
        <dbReference type="ARBA" id="ARBA00033270"/>
    </source>
</evidence>
<keyword evidence="8 17" id="KW-0472">Membrane</keyword>
<dbReference type="RefSeq" id="WP_349143894.1">
    <property type="nucleotide sequence ID" value="NZ_JBBMFC010000005.1"/>
</dbReference>
<accession>A0ABV1HYM3</accession>
<evidence type="ECO:0000256" key="13">
    <source>
        <dbReference type="ARBA" id="ARBA00041418"/>
    </source>
</evidence>
<dbReference type="InterPro" id="IPR018365">
    <property type="entry name" value="Cell_cycle_FtsW-rel_CS"/>
</dbReference>
<feature type="transmembrane region" description="Helical" evidence="17">
    <location>
        <begin position="89"/>
        <end position="109"/>
    </location>
</feature>
<evidence type="ECO:0000256" key="7">
    <source>
        <dbReference type="ARBA" id="ARBA00022989"/>
    </source>
</evidence>
<evidence type="ECO:0000313" key="19">
    <source>
        <dbReference type="Proteomes" id="UP001470288"/>
    </source>
</evidence>
<evidence type="ECO:0000256" key="8">
    <source>
        <dbReference type="ARBA" id="ARBA00023136"/>
    </source>
</evidence>
<comment type="function">
    <text evidence="16">Peptidoglycan polymerase that is essential for cell division.</text>
</comment>
<dbReference type="EC" id="2.4.99.28" evidence="14"/>
<organism evidence="18 19">
    <name type="scientific">Hominiventricola aquisgranensis</name>
    <dbReference type="NCBI Taxonomy" id="3133164"/>
    <lineage>
        <taxon>Bacteria</taxon>
        <taxon>Bacillati</taxon>
        <taxon>Bacillota</taxon>
        <taxon>Clostridia</taxon>
        <taxon>Lachnospirales</taxon>
        <taxon>Lachnospiraceae</taxon>
        <taxon>Hominiventricola</taxon>
    </lineage>
</organism>
<keyword evidence="2" id="KW-0328">Glycosyltransferase</keyword>
<dbReference type="EMBL" id="JBBMFC010000005">
    <property type="protein sequence ID" value="MEQ2578032.1"/>
    <property type="molecule type" value="Genomic_DNA"/>
</dbReference>
<evidence type="ECO:0000256" key="12">
    <source>
        <dbReference type="ARBA" id="ARBA00041185"/>
    </source>
</evidence>
<dbReference type="PROSITE" id="PS00428">
    <property type="entry name" value="FTSW_RODA_SPOVE"/>
    <property type="match status" value="1"/>
</dbReference>
<dbReference type="PANTHER" id="PTHR30474">
    <property type="entry name" value="CELL CYCLE PROTEIN"/>
    <property type="match status" value="1"/>
</dbReference>
<feature type="transmembrane region" description="Helical" evidence="17">
    <location>
        <begin position="285"/>
        <end position="311"/>
    </location>
</feature>
<proteinExistence type="inferred from homology"/>
<feature type="transmembrane region" description="Helical" evidence="17">
    <location>
        <begin position="62"/>
        <end position="82"/>
    </location>
</feature>
<evidence type="ECO:0000256" key="14">
    <source>
        <dbReference type="ARBA" id="ARBA00044770"/>
    </source>
</evidence>
<keyword evidence="6" id="KW-0573">Peptidoglycan synthesis</keyword>
<keyword evidence="19" id="KW-1185">Reference proteome</keyword>
<gene>
    <name evidence="18" type="ORF">WMO62_04120</name>
</gene>
<evidence type="ECO:0000313" key="18">
    <source>
        <dbReference type="EMBL" id="MEQ2578032.1"/>
    </source>
</evidence>
<dbReference type="Pfam" id="PF01098">
    <property type="entry name" value="FTSW_RODA_SPOVE"/>
    <property type="match status" value="1"/>
</dbReference>
<reference evidence="18 19" key="1">
    <citation type="submission" date="2024-03" db="EMBL/GenBank/DDBJ databases">
        <title>Human intestinal bacterial collection.</title>
        <authorList>
            <person name="Pauvert C."/>
            <person name="Hitch T.C.A."/>
            <person name="Clavel T."/>
        </authorList>
    </citation>
    <scope>NUCLEOTIDE SEQUENCE [LARGE SCALE GENOMIC DNA]</scope>
    <source>
        <strain evidence="18 19">CLA-AA-H78B</strain>
    </source>
</reference>
<feature type="transmembrane region" description="Helical" evidence="17">
    <location>
        <begin position="323"/>
        <end position="348"/>
    </location>
</feature>
<evidence type="ECO:0000256" key="4">
    <source>
        <dbReference type="ARBA" id="ARBA00022692"/>
    </source>
</evidence>
<evidence type="ECO:0000256" key="11">
    <source>
        <dbReference type="ARBA" id="ARBA00038053"/>
    </source>
</evidence>
<evidence type="ECO:0000256" key="2">
    <source>
        <dbReference type="ARBA" id="ARBA00022676"/>
    </source>
</evidence>
<protein>
    <recommendedName>
        <fullName evidence="12">Probable peptidoglycan glycosyltransferase FtsW</fullName>
        <ecNumber evidence="14">2.4.99.28</ecNumber>
    </recommendedName>
    <alternativeName>
        <fullName evidence="13">Cell division protein FtsW</fullName>
    </alternativeName>
    <alternativeName>
        <fullName evidence="10">Cell wall polymerase</fullName>
    </alternativeName>
    <alternativeName>
        <fullName evidence="9">Peptidoglycan polymerase</fullName>
    </alternativeName>
</protein>
<dbReference type="InterPro" id="IPR001182">
    <property type="entry name" value="FtsW/RodA"/>
</dbReference>
<keyword evidence="7 17" id="KW-1133">Transmembrane helix</keyword>
<evidence type="ECO:0000256" key="9">
    <source>
        <dbReference type="ARBA" id="ARBA00032370"/>
    </source>
</evidence>
<sequence>MARKRRNRIFQFGPLGMDTNLLVVLFFIMVFGFIMIYSASYYKAGMSSAFNNDSMYFLKRQVVFSMVGVLAMLMVAGVNYHLICRFAGVGYLACFGFVALLFTPLAITANEATRWVQLGPVQVQVAEPVKILMIVFMATLLTAKGRHIKSWLSMIKIMIPAGIIAVLIWKVSDNMSSAVIILGTAAFMMFVVHPEYWKFIVAILIVGIGVTAIVYYVASMDPAQAAESFRFERIRAWLDPYEYETGKAMQALQGLYAIGSGGLWGKGLGNSIQKLGKIPEPYNDYIFSIICEELGIFGAGLVILLFIFLLYRIYIISQTAEDMLGRMLTIGVFSHIALQVILNLLVVTGLFPTTGVTLPFFSYGGSASVFLLMEIGLVLSVNKYSIQKRLDEAREAHL</sequence>
<feature type="transmembrane region" description="Helical" evidence="17">
    <location>
        <begin position="21"/>
        <end position="42"/>
    </location>
</feature>
<feature type="transmembrane region" description="Helical" evidence="17">
    <location>
        <begin position="360"/>
        <end position="381"/>
    </location>
</feature>
<feature type="transmembrane region" description="Helical" evidence="17">
    <location>
        <begin position="150"/>
        <end position="169"/>
    </location>
</feature>
<dbReference type="PANTHER" id="PTHR30474:SF2">
    <property type="entry name" value="PEPTIDOGLYCAN GLYCOSYLTRANSFERASE FTSW-RELATED"/>
    <property type="match status" value="1"/>
</dbReference>
<keyword evidence="3" id="KW-0808">Transferase</keyword>
<evidence type="ECO:0000256" key="5">
    <source>
        <dbReference type="ARBA" id="ARBA00022960"/>
    </source>
</evidence>
<evidence type="ECO:0000256" key="17">
    <source>
        <dbReference type="SAM" id="Phobius"/>
    </source>
</evidence>
<evidence type="ECO:0000256" key="16">
    <source>
        <dbReference type="ARBA" id="ARBA00049966"/>
    </source>
</evidence>
<keyword evidence="4 17" id="KW-0812">Transmembrane</keyword>
<comment type="subcellular location">
    <subcellularLocation>
        <location evidence="1">Membrane</location>
        <topology evidence="1">Multi-pass membrane protein</topology>
    </subcellularLocation>
</comment>
<feature type="transmembrane region" description="Helical" evidence="17">
    <location>
        <begin position="199"/>
        <end position="218"/>
    </location>
</feature>
<name>A0ABV1HYM3_9FIRM</name>
<evidence type="ECO:0000256" key="1">
    <source>
        <dbReference type="ARBA" id="ARBA00004141"/>
    </source>
</evidence>
<dbReference type="Proteomes" id="UP001470288">
    <property type="component" value="Unassembled WGS sequence"/>
</dbReference>